<evidence type="ECO:0008006" key="3">
    <source>
        <dbReference type="Google" id="ProtNLM"/>
    </source>
</evidence>
<comment type="caution">
    <text evidence="1">The sequence shown here is derived from an EMBL/GenBank/DDBJ whole genome shotgun (WGS) entry which is preliminary data.</text>
</comment>
<dbReference type="STRING" id="67285.AQI88_38490"/>
<evidence type="ECO:0000313" key="1">
    <source>
        <dbReference type="EMBL" id="KUM91077.1"/>
    </source>
</evidence>
<dbReference type="RefSeq" id="WP_067009432.1">
    <property type="nucleotide sequence ID" value="NZ_BNDU01000002.1"/>
</dbReference>
<evidence type="ECO:0000313" key="2">
    <source>
        <dbReference type="Proteomes" id="UP000054241"/>
    </source>
</evidence>
<dbReference type="InterPro" id="IPR029058">
    <property type="entry name" value="AB_hydrolase_fold"/>
</dbReference>
<name>A0A101NDF3_9ACTN</name>
<dbReference type="EMBL" id="LMWL01000084">
    <property type="protein sequence ID" value="KUM91077.1"/>
    <property type="molecule type" value="Genomic_DNA"/>
</dbReference>
<dbReference type="Proteomes" id="UP000054241">
    <property type="component" value="Unassembled WGS sequence"/>
</dbReference>
<dbReference type="Gene3D" id="3.40.50.1820">
    <property type="entry name" value="alpha/beta hydrolase"/>
    <property type="match status" value="1"/>
</dbReference>
<gene>
    <name evidence="1" type="ORF">AQI88_38490</name>
</gene>
<dbReference type="AlphaFoldDB" id="A0A101NDF3"/>
<sequence length="105" mass="11173">MILAKCLGSRAMPVAAADRIAGIWLTPMLDIPEVHQGLRQQTAPTLIVGGTRDPHWDSSTAHNSGHEILELDNADHGLEIPGNVPASLHVLTDVMTAISTFSSTL</sequence>
<organism evidence="1 2">
    <name type="scientific">Streptomyces cellostaticus</name>
    <dbReference type="NCBI Taxonomy" id="67285"/>
    <lineage>
        <taxon>Bacteria</taxon>
        <taxon>Bacillati</taxon>
        <taxon>Actinomycetota</taxon>
        <taxon>Actinomycetes</taxon>
        <taxon>Kitasatosporales</taxon>
        <taxon>Streptomycetaceae</taxon>
        <taxon>Streptomyces</taxon>
    </lineage>
</organism>
<dbReference type="OrthoDB" id="70765at2"/>
<keyword evidence="2" id="KW-1185">Reference proteome</keyword>
<accession>A0A101NDF3</accession>
<proteinExistence type="predicted"/>
<protein>
    <recommendedName>
        <fullName evidence="3">Alpha/beta hydrolase</fullName>
    </recommendedName>
</protein>
<dbReference type="SUPFAM" id="SSF53474">
    <property type="entry name" value="alpha/beta-Hydrolases"/>
    <property type="match status" value="1"/>
</dbReference>
<reference evidence="1 2" key="1">
    <citation type="submission" date="2015-10" db="EMBL/GenBank/DDBJ databases">
        <title>Draft genome sequence of Streptomyces cellostaticus DSM 40189, type strain for the species Streptomyces cellostaticus.</title>
        <authorList>
            <person name="Ruckert C."/>
            <person name="Winkler A."/>
            <person name="Kalinowski J."/>
            <person name="Kampfer P."/>
            <person name="Glaeser S."/>
        </authorList>
    </citation>
    <scope>NUCLEOTIDE SEQUENCE [LARGE SCALE GENOMIC DNA]</scope>
    <source>
        <strain evidence="1 2">DSM 40189</strain>
    </source>
</reference>